<evidence type="ECO:0000256" key="1">
    <source>
        <dbReference type="ARBA" id="ARBA00011764"/>
    </source>
</evidence>
<evidence type="ECO:0000256" key="5">
    <source>
        <dbReference type="ARBA" id="ARBA00023163"/>
    </source>
</evidence>
<dbReference type="GO" id="GO:0003677">
    <property type="term" value="F:DNA binding"/>
    <property type="evidence" value="ECO:0007669"/>
    <property type="project" value="UniProtKB-KW"/>
</dbReference>
<feature type="compositionally biased region" description="Polar residues" evidence="7">
    <location>
        <begin position="118"/>
        <end position="132"/>
    </location>
</feature>
<keyword evidence="3" id="KW-0805">Transcription regulation</keyword>
<accession>A0A182NWQ8</accession>
<feature type="compositionally biased region" description="Basic and acidic residues" evidence="7">
    <location>
        <begin position="93"/>
        <end position="110"/>
    </location>
</feature>
<evidence type="ECO:0000256" key="3">
    <source>
        <dbReference type="ARBA" id="ARBA00023015"/>
    </source>
</evidence>
<feature type="region of interest" description="Disordered" evidence="7">
    <location>
        <begin position="93"/>
        <end position="132"/>
    </location>
</feature>
<keyword evidence="5" id="KW-0804">Transcription</keyword>
<sequence>MANSQNHHSKRTVPNSALPAEIVCEIKQEPEDGDNFLVEIENPNLEFIKMENLPLTAESNSDTEGQFRDDVQSGATSSNFQSDGLCFTIEHIAEEDSQEPRQTDGEKMNVDEDESQDETNSTRQQRKSTLQTRCSLVQPKKIVTLHHVPNFSGHTPQSKAVCRSPSMRISKQQQRRLLCLIEKYPDIANGHLARNMSWFWKEAAIELNSLGPPMKEATEWKKVWVDMKHVAKKKHLRNKREQMAARGGPYKMCRLNAIEEKILLLTNFTIIPKGKKTKSVGREIPVETAHETANVSEPRVEHHEAFEYQDIEAASAEEYDEIKQPEDAVKTDEEISPEAPFERCRTENMMFEALYNQNSQILNCMNQFIGLFRIFVEDNKRYHEEMLKRNSK</sequence>
<reference evidence="10" key="1">
    <citation type="submission" date="2013-03" db="EMBL/GenBank/DDBJ databases">
        <title>The Genome Sequence of Anopheles dirus WRAIR2.</title>
        <authorList>
            <consortium name="The Broad Institute Genomics Platform"/>
            <person name="Neafsey D.E."/>
            <person name="Walton C."/>
            <person name="Walker B."/>
            <person name="Young S.K."/>
            <person name="Zeng Q."/>
            <person name="Gargeya S."/>
            <person name="Fitzgerald M."/>
            <person name="Haas B."/>
            <person name="Abouelleil A."/>
            <person name="Allen A.W."/>
            <person name="Alvarado L."/>
            <person name="Arachchi H.M."/>
            <person name="Berlin A.M."/>
            <person name="Chapman S.B."/>
            <person name="Gainer-Dewar J."/>
            <person name="Goldberg J."/>
            <person name="Griggs A."/>
            <person name="Gujja S."/>
            <person name="Hansen M."/>
            <person name="Howarth C."/>
            <person name="Imamovic A."/>
            <person name="Ireland A."/>
            <person name="Larimer J."/>
            <person name="McCowan C."/>
            <person name="Murphy C."/>
            <person name="Pearson M."/>
            <person name="Poon T.W."/>
            <person name="Priest M."/>
            <person name="Roberts A."/>
            <person name="Saif S."/>
            <person name="Shea T."/>
            <person name="Sisk P."/>
            <person name="Sykes S."/>
            <person name="Wortman J."/>
            <person name="Nusbaum C."/>
            <person name="Birren B."/>
        </authorList>
    </citation>
    <scope>NUCLEOTIDE SEQUENCE [LARGE SCALE GENOMIC DNA]</scope>
    <source>
        <strain evidence="10">WRAIR2</strain>
    </source>
</reference>
<evidence type="ECO:0000256" key="7">
    <source>
        <dbReference type="SAM" id="MobiDB-lite"/>
    </source>
</evidence>
<dbReference type="InterPro" id="IPR028002">
    <property type="entry name" value="Myb_DNA-bind_5"/>
</dbReference>
<evidence type="ECO:0000256" key="6">
    <source>
        <dbReference type="ARBA" id="ARBA00025466"/>
    </source>
</evidence>
<dbReference type="EnsemblMetazoa" id="ADIR014322-RA">
    <property type="protein sequence ID" value="ADIR014322-PA"/>
    <property type="gene ID" value="ADIR014322"/>
</dbReference>
<keyword evidence="10" id="KW-1185">Reference proteome</keyword>
<dbReference type="VEuPathDB" id="VectorBase:ADIR014322"/>
<evidence type="ECO:0000256" key="4">
    <source>
        <dbReference type="ARBA" id="ARBA00023125"/>
    </source>
</evidence>
<dbReference type="STRING" id="7168.A0A182NWQ8"/>
<keyword evidence="4" id="KW-0238">DNA-binding</keyword>
<proteinExistence type="predicted"/>
<feature type="region of interest" description="Disordered" evidence="7">
    <location>
        <begin position="58"/>
        <end position="79"/>
    </location>
</feature>
<feature type="domain" description="Myb/SANT-like DNA-binding" evidence="8">
    <location>
        <begin position="166"/>
        <end position="236"/>
    </location>
</feature>
<reference evidence="9" key="2">
    <citation type="submission" date="2020-05" db="UniProtKB">
        <authorList>
            <consortium name="EnsemblMetazoa"/>
        </authorList>
    </citation>
    <scope>IDENTIFICATION</scope>
    <source>
        <strain evidence="9">WRAIR2</strain>
    </source>
</reference>
<evidence type="ECO:0000313" key="9">
    <source>
        <dbReference type="EnsemblMetazoa" id="ADIR014322-PA"/>
    </source>
</evidence>
<evidence type="ECO:0000259" key="8">
    <source>
        <dbReference type="Pfam" id="PF13873"/>
    </source>
</evidence>
<name>A0A182NWQ8_9DIPT</name>
<dbReference type="Pfam" id="PF13873">
    <property type="entry name" value="Myb_DNA-bind_5"/>
    <property type="match status" value="1"/>
</dbReference>
<comment type="subunit">
    <text evidence="1">Self-associates forming complexes of several hundred monomers.</text>
</comment>
<evidence type="ECO:0000313" key="10">
    <source>
        <dbReference type="Proteomes" id="UP000075884"/>
    </source>
</evidence>
<evidence type="ECO:0000256" key="2">
    <source>
        <dbReference type="ARBA" id="ARBA00016807"/>
    </source>
</evidence>
<dbReference type="AlphaFoldDB" id="A0A182NWQ8"/>
<protein>
    <recommendedName>
        <fullName evidence="2">Regulatory protein zeste</fullName>
    </recommendedName>
</protein>
<comment type="function">
    <text evidence="6">Involved in transvection phenomena (= synapsis-dependent gene expression), where the synaptic pairing of chromosomes carrying genes with which zeste interacts influences the expression of these genes. Zeste binds to DNA and stimulates transcription from a nearby promoter.</text>
</comment>
<organism evidence="9 10">
    <name type="scientific">Anopheles dirus</name>
    <dbReference type="NCBI Taxonomy" id="7168"/>
    <lineage>
        <taxon>Eukaryota</taxon>
        <taxon>Metazoa</taxon>
        <taxon>Ecdysozoa</taxon>
        <taxon>Arthropoda</taxon>
        <taxon>Hexapoda</taxon>
        <taxon>Insecta</taxon>
        <taxon>Pterygota</taxon>
        <taxon>Neoptera</taxon>
        <taxon>Endopterygota</taxon>
        <taxon>Diptera</taxon>
        <taxon>Nematocera</taxon>
        <taxon>Culicoidea</taxon>
        <taxon>Culicidae</taxon>
        <taxon>Anophelinae</taxon>
        <taxon>Anopheles</taxon>
    </lineage>
</organism>
<dbReference type="Proteomes" id="UP000075884">
    <property type="component" value="Unassembled WGS sequence"/>
</dbReference>